<dbReference type="OrthoDB" id="4062651at2759"/>
<protein>
    <recommendedName>
        <fullName evidence="1">Protein kinase domain-containing protein</fullName>
    </recommendedName>
</protein>
<dbReference type="PANTHER" id="PTHR44167:SF24">
    <property type="entry name" value="SERINE_THREONINE-PROTEIN KINASE CHK2"/>
    <property type="match status" value="1"/>
</dbReference>
<name>A0A165N062_EXIGL</name>
<keyword evidence="3" id="KW-1185">Reference proteome</keyword>
<dbReference type="Pfam" id="PF00069">
    <property type="entry name" value="Pkinase"/>
    <property type="match status" value="1"/>
</dbReference>
<feature type="domain" description="Protein kinase" evidence="1">
    <location>
        <begin position="16"/>
        <end position="304"/>
    </location>
</feature>
<evidence type="ECO:0000259" key="1">
    <source>
        <dbReference type="PROSITE" id="PS50011"/>
    </source>
</evidence>
<dbReference type="AlphaFoldDB" id="A0A165N062"/>
<dbReference type="Proteomes" id="UP000077266">
    <property type="component" value="Unassembled WGS sequence"/>
</dbReference>
<dbReference type="STRING" id="1314781.A0A165N062"/>
<dbReference type="InParanoid" id="A0A165N062"/>
<dbReference type="EMBL" id="KV425904">
    <property type="protein sequence ID" value="KZW00013.1"/>
    <property type="molecule type" value="Genomic_DNA"/>
</dbReference>
<dbReference type="Gene3D" id="1.10.510.10">
    <property type="entry name" value="Transferase(Phosphotransferase) domain 1"/>
    <property type="match status" value="1"/>
</dbReference>
<dbReference type="PROSITE" id="PS50011">
    <property type="entry name" value="PROTEIN_KINASE_DOM"/>
    <property type="match status" value="1"/>
</dbReference>
<organism evidence="2 3">
    <name type="scientific">Exidia glandulosa HHB12029</name>
    <dbReference type="NCBI Taxonomy" id="1314781"/>
    <lineage>
        <taxon>Eukaryota</taxon>
        <taxon>Fungi</taxon>
        <taxon>Dikarya</taxon>
        <taxon>Basidiomycota</taxon>
        <taxon>Agaricomycotina</taxon>
        <taxon>Agaricomycetes</taxon>
        <taxon>Auriculariales</taxon>
        <taxon>Exidiaceae</taxon>
        <taxon>Exidia</taxon>
    </lineage>
</organism>
<dbReference type="GO" id="GO:0005524">
    <property type="term" value="F:ATP binding"/>
    <property type="evidence" value="ECO:0007669"/>
    <property type="project" value="InterPro"/>
</dbReference>
<accession>A0A165N062</accession>
<sequence>MSSEGPNLGSRLVKLFPDQNKLGKGQIAYAALALYIFRKRALFDDFARAMANGSVSIQLHELLWVAVSQDLFAQGYVIPSRYSLSPPHRNAPATSADRNPVTDWRTLPAFCLSSRSHVVLKIASIDESSKSEEIEVYRLLTRAPYVNDTRNPIVKETRIVTLRDDEDEALVTLLVMPLLTPVCSTRFHTHASRFEFARQIIHGLAYLHDVGICHGDIHLSNLLMSNSGPPFKIYFIDFDLARREDDRTRMVAWQGGKIRLPELGEDLSHPNLYNPFTADIYSLSVTWFHFESVRFLLRSVHFGA</sequence>
<dbReference type="InterPro" id="IPR000719">
    <property type="entry name" value="Prot_kinase_dom"/>
</dbReference>
<gene>
    <name evidence="2" type="ORF">EXIGLDRAFT_762111</name>
</gene>
<reference evidence="2 3" key="1">
    <citation type="journal article" date="2016" name="Mol. Biol. Evol.">
        <title>Comparative Genomics of Early-Diverging Mushroom-Forming Fungi Provides Insights into the Origins of Lignocellulose Decay Capabilities.</title>
        <authorList>
            <person name="Nagy L.G."/>
            <person name="Riley R."/>
            <person name="Tritt A."/>
            <person name="Adam C."/>
            <person name="Daum C."/>
            <person name="Floudas D."/>
            <person name="Sun H."/>
            <person name="Yadav J.S."/>
            <person name="Pangilinan J."/>
            <person name="Larsson K.H."/>
            <person name="Matsuura K."/>
            <person name="Barry K."/>
            <person name="Labutti K."/>
            <person name="Kuo R."/>
            <person name="Ohm R.A."/>
            <person name="Bhattacharya S.S."/>
            <person name="Shirouzu T."/>
            <person name="Yoshinaga Y."/>
            <person name="Martin F.M."/>
            <person name="Grigoriev I.V."/>
            <person name="Hibbett D.S."/>
        </authorList>
    </citation>
    <scope>NUCLEOTIDE SEQUENCE [LARGE SCALE GENOMIC DNA]</scope>
    <source>
        <strain evidence="2 3">HHB12029</strain>
    </source>
</reference>
<dbReference type="GO" id="GO:0004672">
    <property type="term" value="F:protein kinase activity"/>
    <property type="evidence" value="ECO:0007669"/>
    <property type="project" value="InterPro"/>
</dbReference>
<proteinExistence type="predicted"/>
<evidence type="ECO:0000313" key="3">
    <source>
        <dbReference type="Proteomes" id="UP000077266"/>
    </source>
</evidence>
<evidence type="ECO:0000313" key="2">
    <source>
        <dbReference type="EMBL" id="KZW00013.1"/>
    </source>
</evidence>
<dbReference type="SUPFAM" id="SSF56112">
    <property type="entry name" value="Protein kinase-like (PK-like)"/>
    <property type="match status" value="1"/>
</dbReference>
<dbReference type="PANTHER" id="PTHR44167">
    <property type="entry name" value="OVARIAN-SPECIFIC SERINE/THREONINE-PROTEIN KINASE LOK-RELATED"/>
    <property type="match status" value="1"/>
</dbReference>
<dbReference type="InterPro" id="IPR011009">
    <property type="entry name" value="Kinase-like_dom_sf"/>
</dbReference>